<evidence type="ECO:0000256" key="2">
    <source>
        <dbReference type="ARBA" id="ARBA00022490"/>
    </source>
</evidence>
<dbReference type="GO" id="GO:0005737">
    <property type="term" value="C:cytoplasm"/>
    <property type="evidence" value="ECO:0007669"/>
    <property type="project" value="UniProtKB-SubCell"/>
</dbReference>
<keyword evidence="2" id="KW-0963">Cytoplasm</keyword>
<dbReference type="OrthoDB" id="3176171at2759"/>
<feature type="coiled-coil region" evidence="7">
    <location>
        <begin position="481"/>
        <end position="680"/>
    </location>
</feature>
<comment type="subcellular location">
    <subcellularLocation>
        <location evidence="1">Cytoplasm</location>
    </subcellularLocation>
</comment>
<keyword evidence="3 6" id="KW-0547">Nucleotide-binding</keyword>
<evidence type="ECO:0000313" key="10">
    <source>
        <dbReference type="EMBL" id="CAG8558581.1"/>
    </source>
</evidence>
<feature type="region of interest" description="Disordered" evidence="8">
    <location>
        <begin position="66"/>
        <end position="85"/>
    </location>
</feature>
<feature type="coiled-coil region" evidence="7">
    <location>
        <begin position="1228"/>
        <end position="1264"/>
    </location>
</feature>
<evidence type="ECO:0000256" key="1">
    <source>
        <dbReference type="ARBA" id="ARBA00004496"/>
    </source>
</evidence>
<dbReference type="GO" id="GO:0003777">
    <property type="term" value="F:microtubule motor activity"/>
    <property type="evidence" value="ECO:0007669"/>
    <property type="project" value="InterPro"/>
</dbReference>
<evidence type="ECO:0000256" key="4">
    <source>
        <dbReference type="ARBA" id="ARBA00022840"/>
    </source>
</evidence>
<dbReference type="PANTHER" id="PTHR47969:SF15">
    <property type="entry name" value="CHROMOSOME-ASSOCIATED KINESIN KIF4A-RELATED"/>
    <property type="match status" value="1"/>
</dbReference>
<keyword evidence="5 7" id="KW-0175">Coiled coil</keyword>
<dbReference type="SMART" id="SM00129">
    <property type="entry name" value="KISc"/>
    <property type="match status" value="1"/>
</dbReference>
<comment type="caution">
    <text evidence="10">The sequence shown here is derived from an EMBL/GenBank/DDBJ whole genome shotgun (WGS) entry which is preliminary data.</text>
</comment>
<dbReference type="GO" id="GO:0005524">
    <property type="term" value="F:ATP binding"/>
    <property type="evidence" value="ECO:0007669"/>
    <property type="project" value="UniProtKB-UniRule"/>
</dbReference>
<evidence type="ECO:0000256" key="5">
    <source>
        <dbReference type="ARBA" id="ARBA00023054"/>
    </source>
</evidence>
<sequence>PLTAEDLVNLPTRFQRNVLSTTLFAPNQVTVLGEKKQTFTFDHVFGPDSTQKDIYDRCIKTYGQTSSGKTHTMGTADSSSSPPDSRGIIPRSLATLFSYINSAQYKNRKFTMKVSFVEIYNEDLIDLLAEGDDECKPQVLIREDSKGNIIWSGLQEIKVCTVEEFIPSGGVPASPTPSSRPSTPSKLSDSRFASSPSRASSRLGKRSDDGDWVSVTSKFHFVDLAGSERLKRTSAIGDRAKEGISINSGLLALGNVISALGDPTKAKSTTHIPYRDSKLTRLLQDSLGGNAQTLMIACVSPAEYNIAETVNTLKYANRARNIKNVATVTQEEAGWHDLEHLQHLVIKLRAEIKNLKLSTGITPASGRSTPSDPINNLNNLNNRRSSSTSSSFIPNNFNNFINSSRNEKDIEALEDQLAELQRSYSELTQNYAKISAELSSYQDNDISPPSSRQLNVILENDDDDFLSHATASFQETVAPVIAEYERSINELESQLKIARASLNTTEKLMQDQELKLEEADDLNSRNKLLINDLKNKILKLNEREETTENYIKDLETKLDSHANDQKRDQDTINDLRNKISQLRSNGENNEGIIQKLETRLARSESKAEIMNETAQHLEKALMEREDAYAKLDAKYKREKAQDEQQQNLLMAEIEDRDRRIAQLEKKVDDLIAEIAQFKKLKVDVNKAPRRKHQKYQSCLGEIDELQAQIQDTKVHFEVNIDTDDSSPTTNQSETIHHDPNSLSPPNYGSHRKSRSLSAEIQGAEKRELSSMAMIQKLQIELKQLESLHKDKAEGLEAVKKEFAKLEVNHLETLEIVEELREEIKRRDALAQIEVMSVMTSEYAYTESGYSAATSEVDQLDIVHRLREEVELLKEEQRRNLDIIAKNEKDDDKNDEISKIEANITELKSEMQRLIDDNGDENDIITLQSRIKELEDEREAQRQLNINEAVARLEGVLTVPDENTEISELRQQVDKLQGEIESKKNKIKSLEEQLIKAKETPSIPSPRNSIINSSDPTYEAVGGLQEKLATLKQELALKSESIKNLQNEQEIVTVLQEQLETLKLDIHHKYELIEILKRDLADKANLQQRLKEKEAEALIFRSKLMEVHKQETELENEMNKLKIRLEKLENGEDVNKVLQNELETLRKELKDVRAREAVTLDRLHVLKARLGSDQEETHLQEQLEHLRVVEIAQRERIAILEGRLSEQGGQIDEDFIKLKTELALARESEAAQKRTIENLEIKLKKAEERSQLTTLRREITGLKAKEAEQIKKIKDLEGQLNESVNKDSNQVKLLKDEIETLCGNEQEQRKQIEILESRLELIKNEDPNISVLRDQIAGLKASEADLRRTVQDLESKYISAQKEIKVFETVKEEVVFLKQLESEQKTTIEQLQSQLRKIRNSKEAAVKELQSMKGGFSLQKELVVSLEEELKTLRQDLAFAKENTNSSSEELEKITMLLKDTQKQRDDAQRRVKALEIEVETYKLAGDAGNENVGNLREELSNVRLEMESNQKDAIKELESTLTNLETELVMAKDSSKIHKETISTLEEKLSIVRLQLKEAKDSDEKRTNVIKELDVKFNEATKNLLEKENSLNNQDKLITELETLIQNTQTELQSVKVSESEAIGRIKVLEAKLAEATKMQVNTLAAELEASEAELNKFKSQKVKHVQHIKSLENKLQEVQSRHQQEISKLKQAEEEISSLREKCAQLQEEIGNAHRDSVIQSYENIDSNIVEELTSQLKKALSQVQEQQDRVAELEKTTKQLESEKKIQCERNEDLEDQVEQLQKDLETLAEEFAEAASKFEDADELSKQQKCRIVELENALREAKKNYSDDMVTNFDGSEHTSPSLVKLAAANEQLRQTNDSLNAKIAEAEEQTQVLNDKVKSLENKLIRLGSSDQESIKVLKDKIKELEMEKNGLEEANEALFDERGKLDQKIEFLMQQLRSVNTGENKTSAQVAELNEQIVNLEREIFDLKKQTLADTKEMEKEITRLIEINDQLENEIKMNPRSSKDAGISPVSGSSDDDISSREQSKLSRQEVTIAQQNNVIKSLQDKISELEESRKLLQEANVEARNSASSIASNSSETKKNSRHRSDSSTSSELALEIQKLQKKIAKMENENLQNHQLVETLESSLNDNETNLRVAKQQLTILQREKQEFLEQIKNLRAQLDDAQQQVEQAKSTVREEKKVMESVLEEERKAKEKAEKARIAIENQMEKLVAKRNKF</sequence>
<evidence type="ECO:0000259" key="9">
    <source>
        <dbReference type="PROSITE" id="PS50067"/>
    </source>
</evidence>
<reference evidence="10" key="1">
    <citation type="submission" date="2021-06" db="EMBL/GenBank/DDBJ databases">
        <authorList>
            <person name="Kallberg Y."/>
            <person name="Tangrot J."/>
            <person name="Rosling A."/>
        </authorList>
    </citation>
    <scope>NUCLEOTIDE SEQUENCE</scope>
    <source>
        <strain evidence="10">IN212</strain>
    </source>
</reference>
<evidence type="ECO:0000256" key="7">
    <source>
        <dbReference type="SAM" id="Coils"/>
    </source>
</evidence>
<dbReference type="GO" id="GO:0007018">
    <property type="term" value="P:microtubule-based movement"/>
    <property type="evidence" value="ECO:0007669"/>
    <property type="project" value="InterPro"/>
</dbReference>
<feature type="domain" description="Kinesin motor" evidence="9">
    <location>
        <begin position="55"/>
        <end position="322"/>
    </location>
</feature>
<dbReference type="InterPro" id="IPR036961">
    <property type="entry name" value="Kinesin_motor_dom_sf"/>
</dbReference>
<evidence type="ECO:0000256" key="8">
    <source>
        <dbReference type="SAM" id="MobiDB-lite"/>
    </source>
</evidence>
<feature type="compositionally biased region" description="Polar residues" evidence="8">
    <location>
        <begin position="66"/>
        <end position="83"/>
    </location>
</feature>
<feature type="compositionally biased region" description="Low complexity" evidence="8">
    <location>
        <begin position="172"/>
        <end position="202"/>
    </location>
</feature>
<dbReference type="PROSITE" id="PS50067">
    <property type="entry name" value="KINESIN_MOTOR_2"/>
    <property type="match status" value="1"/>
</dbReference>
<dbReference type="GO" id="GO:0005875">
    <property type="term" value="C:microtubule associated complex"/>
    <property type="evidence" value="ECO:0007669"/>
    <property type="project" value="TreeGrafter"/>
</dbReference>
<feature type="coiled-coil region" evidence="7">
    <location>
        <begin position="1304"/>
        <end position="2001"/>
    </location>
</feature>
<dbReference type="InterPro" id="IPR001752">
    <property type="entry name" value="Kinesin_motor_dom"/>
</dbReference>
<organism evidence="10 11">
    <name type="scientific">Racocetra fulgida</name>
    <dbReference type="NCBI Taxonomy" id="60492"/>
    <lineage>
        <taxon>Eukaryota</taxon>
        <taxon>Fungi</taxon>
        <taxon>Fungi incertae sedis</taxon>
        <taxon>Mucoromycota</taxon>
        <taxon>Glomeromycotina</taxon>
        <taxon>Glomeromycetes</taxon>
        <taxon>Diversisporales</taxon>
        <taxon>Gigasporaceae</taxon>
        <taxon>Racocetra</taxon>
    </lineage>
</organism>
<feature type="non-terminal residue" evidence="10">
    <location>
        <position position="1"/>
    </location>
</feature>
<evidence type="ECO:0000256" key="6">
    <source>
        <dbReference type="PROSITE-ProRule" id="PRU00283"/>
    </source>
</evidence>
<evidence type="ECO:0000313" key="11">
    <source>
        <dbReference type="Proteomes" id="UP000789396"/>
    </source>
</evidence>
<feature type="region of interest" description="Disordered" evidence="8">
    <location>
        <begin position="720"/>
        <end position="757"/>
    </location>
</feature>
<feature type="region of interest" description="Disordered" evidence="8">
    <location>
        <begin position="2068"/>
        <end position="2100"/>
    </location>
</feature>
<protein>
    <submittedName>
        <fullName evidence="10">15910_t:CDS:1</fullName>
    </submittedName>
</protein>
<gene>
    <name evidence="10" type="ORF">RFULGI_LOCUS4962</name>
</gene>
<feature type="compositionally biased region" description="Basic and acidic residues" evidence="8">
    <location>
        <begin position="2084"/>
        <end position="2094"/>
    </location>
</feature>
<dbReference type="GO" id="GO:0007052">
    <property type="term" value="P:mitotic spindle organization"/>
    <property type="evidence" value="ECO:0007669"/>
    <property type="project" value="TreeGrafter"/>
</dbReference>
<feature type="coiled-coil region" evidence="7">
    <location>
        <begin position="866"/>
        <end position="999"/>
    </location>
</feature>
<dbReference type="Proteomes" id="UP000789396">
    <property type="component" value="Unassembled WGS sequence"/>
</dbReference>
<dbReference type="GO" id="GO:0008017">
    <property type="term" value="F:microtubule binding"/>
    <property type="evidence" value="ECO:0007669"/>
    <property type="project" value="InterPro"/>
</dbReference>
<dbReference type="GO" id="GO:0051231">
    <property type="term" value="P:spindle elongation"/>
    <property type="evidence" value="ECO:0007669"/>
    <property type="project" value="TreeGrafter"/>
</dbReference>
<dbReference type="Gene3D" id="3.40.850.10">
    <property type="entry name" value="Kinesin motor domain"/>
    <property type="match status" value="1"/>
</dbReference>
<feature type="compositionally biased region" description="Basic and acidic residues" evidence="8">
    <location>
        <begin position="2025"/>
        <end position="2035"/>
    </location>
</feature>
<dbReference type="InterPro" id="IPR027640">
    <property type="entry name" value="Kinesin-like_fam"/>
</dbReference>
<feature type="binding site" evidence="6">
    <location>
        <begin position="63"/>
        <end position="70"/>
    </location>
    <ligand>
        <name>ATP</name>
        <dbReference type="ChEBI" id="CHEBI:30616"/>
    </ligand>
</feature>
<keyword evidence="6" id="KW-0505">Motor protein</keyword>
<feature type="coiled-coil region" evidence="7">
    <location>
        <begin position="1027"/>
        <end position="1154"/>
    </location>
</feature>
<feature type="non-terminal residue" evidence="10">
    <location>
        <position position="2224"/>
    </location>
</feature>
<evidence type="ECO:0000256" key="3">
    <source>
        <dbReference type="ARBA" id="ARBA00022741"/>
    </source>
</evidence>
<dbReference type="PANTHER" id="PTHR47969">
    <property type="entry name" value="CHROMOSOME-ASSOCIATED KINESIN KIF4A-RELATED"/>
    <property type="match status" value="1"/>
</dbReference>
<accession>A0A9N9FVA8</accession>
<feature type="region of interest" description="Disordered" evidence="8">
    <location>
        <begin position="2002"/>
        <end position="2037"/>
    </location>
</feature>
<proteinExistence type="inferred from homology"/>
<dbReference type="InterPro" id="IPR019821">
    <property type="entry name" value="Kinesin_motor_CS"/>
</dbReference>
<name>A0A9N9FVA8_9GLOM</name>
<comment type="similarity">
    <text evidence="6">Belongs to the TRAFAC class myosin-kinesin ATPase superfamily. Kinesin family.</text>
</comment>
<keyword evidence="11" id="KW-1185">Reference proteome</keyword>
<dbReference type="InterPro" id="IPR027417">
    <property type="entry name" value="P-loop_NTPase"/>
</dbReference>
<dbReference type="PROSITE" id="PS00411">
    <property type="entry name" value="KINESIN_MOTOR_1"/>
    <property type="match status" value="1"/>
</dbReference>
<feature type="compositionally biased region" description="Low complexity" evidence="8">
    <location>
        <begin position="2073"/>
        <end position="2083"/>
    </location>
</feature>
<feature type="region of interest" description="Disordered" evidence="8">
    <location>
        <begin position="169"/>
        <end position="209"/>
    </location>
</feature>
<dbReference type="EMBL" id="CAJVPZ010005241">
    <property type="protein sequence ID" value="CAG8558581.1"/>
    <property type="molecule type" value="Genomic_DNA"/>
</dbReference>
<feature type="coiled-coil region" evidence="7">
    <location>
        <begin position="774"/>
        <end position="801"/>
    </location>
</feature>
<dbReference type="SUPFAM" id="SSF52540">
    <property type="entry name" value="P-loop containing nucleoside triphosphate hydrolases"/>
    <property type="match status" value="1"/>
</dbReference>
<dbReference type="SUPFAM" id="SSF57997">
    <property type="entry name" value="Tropomyosin"/>
    <property type="match status" value="1"/>
</dbReference>
<dbReference type="PRINTS" id="PR00380">
    <property type="entry name" value="KINESINHEAVY"/>
</dbReference>
<feature type="coiled-coil region" evidence="7">
    <location>
        <begin position="403"/>
        <end position="444"/>
    </location>
</feature>
<keyword evidence="4 6" id="KW-0067">ATP-binding</keyword>
<dbReference type="Pfam" id="PF00225">
    <property type="entry name" value="Kinesin"/>
    <property type="match status" value="1"/>
</dbReference>